<evidence type="ECO:0008006" key="3">
    <source>
        <dbReference type="Google" id="ProtNLM"/>
    </source>
</evidence>
<gene>
    <name evidence="1" type="ORF">CAAN4_G01068</name>
</gene>
<evidence type="ECO:0000313" key="2">
    <source>
        <dbReference type="Proteomes" id="UP001497600"/>
    </source>
</evidence>
<reference evidence="1 2" key="1">
    <citation type="submission" date="2024-01" db="EMBL/GenBank/DDBJ databases">
        <authorList>
            <consortium name="Genoscope - CEA"/>
            <person name="William W."/>
        </authorList>
    </citation>
    <scope>NUCLEOTIDE SEQUENCE [LARGE SCALE GENOMIC DNA]</scope>
    <source>
        <strain evidence="1 2">29B2s-10</strain>
    </source>
</reference>
<name>A0ABP0EGJ3_9ASCO</name>
<proteinExistence type="predicted"/>
<organism evidence="1 2">
    <name type="scientific">[Candida] anglica</name>
    <dbReference type="NCBI Taxonomy" id="148631"/>
    <lineage>
        <taxon>Eukaryota</taxon>
        <taxon>Fungi</taxon>
        <taxon>Dikarya</taxon>
        <taxon>Ascomycota</taxon>
        <taxon>Saccharomycotina</taxon>
        <taxon>Pichiomycetes</taxon>
        <taxon>Debaryomycetaceae</taxon>
        <taxon>Kurtzmaniella</taxon>
    </lineage>
</organism>
<evidence type="ECO:0000313" key="1">
    <source>
        <dbReference type="EMBL" id="CAK7915830.1"/>
    </source>
</evidence>
<sequence>MEGKKSKYLMTITLNNIKSMNYKLWGYCDSNLLFEVFQAISITVKKILMCWILDNKGILYVQDPTRDPNMLKVIQSTLKGTLNHSFAGLEYGLKGSRANDNHIIRSIGSLGGGQSLLLMKHYLELLSKLSVKISQDFPDDIDDTRLSVLSHLIVLNYSELTSTYLKLKWF</sequence>
<protein>
    <recommendedName>
        <fullName evidence="3">Gamma-tubulin complex component</fullName>
    </recommendedName>
</protein>
<keyword evidence="2" id="KW-1185">Reference proteome</keyword>
<accession>A0ABP0EGJ3</accession>
<dbReference type="Proteomes" id="UP001497600">
    <property type="component" value="Chromosome G"/>
</dbReference>
<dbReference type="EMBL" id="OZ004259">
    <property type="protein sequence ID" value="CAK7915830.1"/>
    <property type="molecule type" value="Genomic_DNA"/>
</dbReference>